<evidence type="ECO:0000256" key="1">
    <source>
        <dbReference type="ARBA" id="ARBA00007025"/>
    </source>
</evidence>
<sequence>MPPKTRRQVAAAAAAAAAAHDRPPAPEPARPAKRARRGKQSAQGPTPEWTPHAIDENTEQVENASVEPAAEPAPEDETPAGLDKSSWWRFWPEFADIDLHQQRVPGGFGDGGEAAPLAGQVVDGRDNQEEEDDDDEALNAPAPARPGLERSTNDLLLFEVPIHVDTRLPLPVDLVGVSNFLATRSEMVAEVALRRVPMLKAHRQRIDYEKNWFVCGYGPVIEEVRYYLLNVDGWSKEQLAAVTQADFDSQLAHDPYWEKVKTLRRNEEIIHERVDKDGYAKPITPPKFEVTHVWALVLAKDAFYRHDGDWPEDPEATNNDQWSYAQGRILPLRGGVDAYYGDWYDGRAETFYRLGLVAKKSKWYKPPIGTNRWPAQQDISAPWYELCVYARLDAINAALRRDEYVPLLAHFLGDKCAWQFELLYRQSLPLPPLYVPDTLDAPVPTDGVIPPGFRLDLRSDQQRTVAWLVHLERSNPTLHAHWATRDTNEEQVRQFERTVLRHVPPILQLGPHGMYFNVFTRKFARDHHDWDDLHLPMRSMPVRGALDVSAMGAGKTATALALVHANPFRSVRDMPFSRDCLVSRATLVVVGAALVGQWVDEAKRVLPEGAKIVSLTTIRDHKNLTWDDVLLADVVVVTRAFLQNANYQRRVANIAGQRAYCLPRMCYAYDRDEFGWASASRAAYGWRACPNADEAGLFNHMLNEHICTLRAQGRQTFGPTKHGIVLERVAWHRVVLDEVHEFAHVQRVAASTGGNHATNASNTRVAESLVFALQARFWVGLTGTPPLNSNAAVTALAACVGVRGLAQTGDAAQAFLNEFVRRNEPELHVPRVHYLTEWVDLHPVELALLAAVPRGTDVRSRVMMCNHHQITDTMVRLVGPTVESVEEVAARVQRGREVEMDGLVARGRELQEEIAAVVAKLRTAVERDPDVAEKLAAVGVTVAQAGVLLVGSTDVMDRLAAAVALPGEPETPVVLPGVGDAVPTGAELEKLALDLIAACDDLTGLRSSLTLIAAQYRFMATVLETLVRNDTPVECPVCLDSIKPAAPVVITHCGHVFCELCTAQIKTRGCSICRSPLTGADATLRIARGDAQEPKVDKYGTKLAALTRYIQRVTNADPTAKLLLFCQFKRLSTLLRHALVDLGIVAVSMAGGTVTTKYNALEKFRTKADVKVLLMSADESVSGLRVTEASHVVLVHPFVGVAESVARAMEMQGVARVVRAGQTREVTVARFVARGTVEEDVTRWRARAW</sequence>
<evidence type="ECO:0000256" key="3">
    <source>
        <dbReference type="ARBA" id="ARBA00022801"/>
    </source>
</evidence>
<dbReference type="GO" id="GO:0008270">
    <property type="term" value="F:zinc ion binding"/>
    <property type="evidence" value="ECO:0007669"/>
    <property type="project" value="UniProtKB-KW"/>
</dbReference>
<dbReference type="GO" id="GO:0006281">
    <property type="term" value="P:DNA repair"/>
    <property type="evidence" value="ECO:0007669"/>
    <property type="project" value="TreeGrafter"/>
</dbReference>
<evidence type="ECO:0000256" key="5">
    <source>
        <dbReference type="ARBA" id="ARBA00022840"/>
    </source>
</evidence>
<dbReference type="InterPro" id="IPR014001">
    <property type="entry name" value="Helicase_ATP-bd"/>
</dbReference>
<dbReference type="GO" id="GO:0005634">
    <property type="term" value="C:nucleus"/>
    <property type="evidence" value="ECO:0007669"/>
    <property type="project" value="TreeGrafter"/>
</dbReference>
<dbReference type="eggNOG" id="KOG1002">
    <property type="taxonomic scope" value="Eukaryota"/>
</dbReference>
<dbReference type="PROSITE" id="PS50089">
    <property type="entry name" value="ZF_RING_2"/>
    <property type="match status" value="1"/>
</dbReference>
<dbReference type="SMART" id="SM00487">
    <property type="entry name" value="DEXDc"/>
    <property type="match status" value="1"/>
</dbReference>
<dbReference type="InterPro" id="IPR000330">
    <property type="entry name" value="SNF2_N"/>
</dbReference>
<dbReference type="GO" id="GO:0004386">
    <property type="term" value="F:helicase activity"/>
    <property type="evidence" value="ECO:0007669"/>
    <property type="project" value="UniProtKB-KW"/>
</dbReference>
<evidence type="ECO:0000313" key="10">
    <source>
        <dbReference type="Proteomes" id="UP000054350"/>
    </source>
</evidence>
<dbReference type="Pfam" id="PF00176">
    <property type="entry name" value="SNF2-rel_dom"/>
    <property type="match status" value="1"/>
</dbReference>
<dbReference type="PANTHER" id="PTHR45626:SF22">
    <property type="entry name" value="DNA REPAIR PROTEIN RAD5"/>
    <property type="match status" value="1"/>
</dbReference>
<comment type="similarity">
    <text evidence="1">Belongs to the SNF2/RAD54 helicase family.</text>
</comment>
<name>A0A0L0T9G4_ALLM3</name>
<accession>A0A0L0T9G4</accession>
<evidence type="ECO:0000256" key="4">
    <source>
        <dbReference type="ARBA" id="ARBA00022806"/>
    </source>
</evidence>
<dbReference type="GO" id="GO:0005524">
    <property type="term" value="F:ATP binding"/>
    <property type="evidence" value="ECO:0007669"/>
    <property type="project" value="UniProtKB-KW"/>
</dbReference>
<proteinExistence type="inferred from homology"/>
<gene>
    <name evidence="9" type="ORF">AMAG_15850</name>
</gene>
<protein>
    <recommendedName>
        <fullName evidence="8">RING-type domain-containing protein</fullName>
    </recommendedName>
</protein>
<reference evidence="9 10" key="1">
    <citation type="submission" date="2009-11" db="EMBL/GenBank/DDBJ databases">
        <title>Annotation of Allomyces macrogynus ATCC 38327.</title>
        <authorList>
            <consortium name="The Broad Institute Genome Sequencing Platform"/>
            <person name="Russ C."/>
            <person name="Cuomo C."/>
            <person name="Burger G."/>
            <person name="Gray M.W."/>
            <person name="Holland P.W.H."/>
            <person name="King N."/>
            <person name="Lang F.B.F."/>
            <person name="Roger A.J."/>
            <person name="Ruiz-Trillo I."/>
            <person name="Young S.K."/>
            <person name="Zeng Q."/>
            <person name="Gargeya S."/>
            <person name="Fitzgerald M."/>
            <person name="Haas B."/>
            <person name="Abouelleil A."/>
            <person name="Alvarado L."/>
            <person name="Arachchi H.M."/>
            <person name="Berlin A."/>
            <person name="Chapman S.B."/>
            <person name="Gearin G."/>
            <person name="Goldberg J."/>
            <person name="Griggs A."/>
            <person name="Gujja S."/>
            <person name="Hansen M."/>
            <person name="Heiman D."/>
            <person name="Howarth C."/>
            <person name="Larimer J."/>
            <person name="Lui A."/>
            <person name="MacDonald P.J.P."/>
            <person name="McCowen C."/>
            <person name="Montmayeur A."/>
            <person name="Murphy C."/>
            <person name="Neiman D."/>
            <person name="Pearson M."/>
            <person name="Priest M."/>
            <person name="Roberts A."/>
            <person name="Saif S."/>
            <person name="Shea T."/>
            <person name="Sisk P."/>
            <person name="Stolte C."/>
            <person name="Sykes S."/>
            <person name="Wortman J."/>
            <person name="Nusbaum C."/>
            <person name="Birren B."/>
        </authorList>
    </citation>
    <scope>NUCLEOTIDE SEQUENCE [LARGE SCALE GENOMIC DNA]</scope>
    <source>
        <strain evidence="9 10">ATCC 38327</strain>
    </source>
</reference>
<dbReference type="InterPro" id="IPR001841">
    <property type="entry name" value="Znf_RING"/>
</dbReference>
<dbReference type="InterPro" id="IPR013083">
    <property type="entry name" value="Znf_RING/FYVE/PHD"/>
</dbReference>
<dbReference type="GO" id="GO:0016787">
    <property type="term" value="F:hydrolase activity"/>
    <property type="evidence" value="ECO:0007669"/>
    <property type="project" value="UniProtKB-KW"/>
</dbReference>
<dbReference type="SUPFAM" id="SSF52540">
    <property type="entry name" value="P-loop containing nucleoside triphosphate hydrolases"/>
    <property type="match status" value="2"/>
</dbReference>
<organism evidence="9 10">
    <name type="scientific">Allomyces macrogynus (strain ATCC 38327)</name>
    <name type="common">Allomyces javanicus var. macrogynus</name>
    <dbReference type="NCBI Taxonomy" id="578462"/>
    <lineage>
        <taxon>Eukaryota</taxon>
        <taxon>Fungi</taxon>
        <taxon>Fungi incertae sedis</taxon>
        <taxon>Blastocladiomycota</taxon>
        <taxon>Blastocladiomycetes</taxon>
        <taxon>Blastocladiales</taxon>
        <taxon>Blastocladiaceae</taxon>
        <taxon>Allomyces</taxon>
    </lineage>
</organism>
<dbReference type="InterPro" id="IPR050628">
    <property type="entry name" value="SNF2_RAD54_helicase_TF"/>
</dbReference>
<dbReference type="GO" id="GO:0008094">
    <property type="term" value="F:ATP-dependent activity, acting on DNA"/>
    <property type="evidence" value="ECO:0007669"/>
    <property type="project" value="TreeGrafter"/>
</dbReference>
<dbReference type="InterPro" id="IPR049730">
    <property type="entry name" value="SNF2/RAD54-like_C"/>
</dbReference>
<dbReference type="SMART" id="SM00184">
    <property type="entry name" value="RING"/>
    <property type="match status" value="1"/>
</dbReference>
<dbReference type="InterPro" id="IPR027417">
    <property type="entry name" value="P-loop_NTPase"/>
</dbReference>
<evidence type="ECO:0000259" key="8">
    <source>
        <dbReference type="PROSITE" id="PS50089"/>
    </source>
</evidence>
<dbReference type="Pfam" id="PF14634">
    <property type="entry name" value="zf-RING_5"/>
    <property type="match status" value="1"/>
</dbReference>
<dbReference type="OrthoDB" id="5330228at2759"/>
<dbReference type="Gene3D" id="3.40.50.300">
    <property type="entry name" value="P-loop containing nucleotide triphosphate hydrolases"/>
    <property type="match status" value="2"/>
</dbReference>
<feature type="domain" description="RING-type" evidence="8">
    <location>
        <begin position="1035"/>
        <end position="1074"/>
    </location>
</feature>
<dbReference type="EMBL" id="GG745370">
    <property type="protein sequence ID" value="KNE71189.1"/>
    <property type="molecule type" value="Genomic_DNA"/>
</dbReference>
<evidence type="ECO:0000256" key="6">
    <source>
        <dbReference type="PROSITE-ProRule" id="PRU00175"/>
    </source>
</evidence>
<keyword evidence="2" id="KW-0547">Nucleotide-binding</keyword>
<evidence type="ECO:0000256" key="7">
    <source>
        <dbReference type="SAM" id="MobiDB-lite"/>
    </source>
</evidence>
<reference evidence="10" key="2">
    <citation type="submission" date="2009-11" db="EMBL/GenBank/DDBJ databases">
        <title>The Genome Sequence of Allomyces macrogynus strain ATCC 38327.</title>
        <authorList>
            <consortium name="The Broad Institute Genome Sequencing Platform"/>
            <person name="Russ C."/>
            <person name="Cuomo C."/>
            <person name="Shea T."/>
            <person name="Young S.K."/>
            <person name="Zeng Q."/>
            <person name="Koehrsen M."/>
            <person name="Haas B."/>
            <person name="Borodovsky M."/>
            <person name="Guigo R."/>
            <person name="Alvarado L."/>
            <person name="Berlin A."/>
            <person name="Borenstein D."/>
            <person name="Chen Z."/>
            <person name="Engels R."/>
            <person name="Freedman E."/>
            <person name="Gellesch M."/>
            <person name="Goldberg J."/>
            <person name="Griggs A."/>
            <person name="Gujja S."/>
            <person name="Heiman D."/>
            <person name="Hepburn T."/>
            <person name="Howarth C."/>
            <person name="Jen D."/>
            <person name="Larson L."/>
            <person name="Lewis B."/>
            <person name="Mehta T."/>
            <person name="Park D."/>
            <person name="Pearson M."/>
            <person name="Roberts A."/>
            <person name="Saif S."/>
            <person name="Shenoy N."/>
            <person name="Sisk P."/>
            <person name="Stolte C."/>
            <person name="Sykes S."/>
            <person name="Walk T."/>
            <person name="White J."/>
            <person name="Yandava C."/>
            <person name="Burger G."/>
            <person name="Gray M.W."/>
            <person name="Holland P.W.H."/>
            <person name="King N."/>
            <person name="Lang F.B.F."/>
            <person name="Roger A.J."/>
            <person name="Ruiz-Trillo I."/>
            <person name="Lander E."/>
            <person name="Nusbaum C."/>
        </authorList>
    </citation>
    <scope>NUCLEOTIDE SEQUENCE [LARGE SCALE GENOMIC DNA]</scope>
    <source>
        <strain evidence="10">ATCC 38327</strain>
    </source>
</reference>
<feature type="region of interest" description="Disordered" evidence="7">
    <location>
        <begin position="1"/>
        <end position="83"/>
    </location>
</feature>
<dbReference type="Proteomes" id="UP000054350">
    <property type="component" value="Unassembled WGS sequence"/>
</dbReference>
<dbReference type="VEuPathDB" id="FungiDB:AMAG_15850"/>
<dbReference type="CDD" id="cd18793">
    <property type="entry name" value="SF2_C_SNF"/>
    <property type="match status" value="1"/>
</dbReference>
<feature type="compositionally biased region" description="Acidic residues" evidence="7">
    <location>
        <begin position="128"/>
        <end position="137"/>
    </location>
</feature>
<dbReference type="STRING" id="578462.A0A0L0T9G4"/>
<dbReference type="PANTHER" id="PTHR45626">
    <property type="entry name" value="TRANSCRIPTION TERMINATION FACTOR 2-RELATED"/>
    <property type="match status" value="1"/>
</dbReference>
<dbReference type="AlphaFoldDB" id="A0A0L0T9G4"/>
<feature type="region of interest" description="Disordered" evidence="7">
    <location>
        <begin position="125"/>
        <end position="147"/>
    </location>
</feature>
<dbReference type="SUPFAM" id="SSF57850">
    <property type="entry name" value="RING/U-box"/>
    <property type="match status" value="1"/>
</dbReference>
<keyword evidence="5" id="KW-0067">ATP-binding</keyword>
<keyword evidence="6" id="KW-0479">Metal-binding</keyword>
<keyword evidence="10" id="KW-1185">Reference proteome</keyword>
<keyword evidence="6" id="KW-0862">Zinc</keyword>
<keyword evidence="3" id="KW-0378">Hydrolase</keyword>
<keyword evidence="6" id="KW-0863">Zinc-finger</keyword>
<dbReference type="Gene3D" id="3.30.40.10">
    <property type="entry name" value="Zinc/RING finger domain, C3HC4 (zinc finger)"/>
    <property type="match status" value="1"/>
</dbReference>
<evidence type="ECO:0000313" key="9">
    <source>
        <dbReference type="EMBL" id="KNE71189.1"/>
    </source>
</evidence>
<evidence type="ECO:0000256" key="2">
    <source>
        <dbReference type="ARBA" id="ARBA00022741"/>
    </source>
</evidence>
<keyword evidence="4" id="KW-0347">Helicase</keyword>